<evidence type="ECO:0000313" key="4">
    <source>
        <dbReference type="Proteomes" id="UP000242219"/>
    </source>
</evidence>
<dbReference type="SUPFAM" id="SSF47413">
    <property type="entry name" value="lambda repressor-like DNA-binding domains"/>
    <property type="match status" value="1"/>
</dbReference>
<organism evidence="3 4">
    <name type="scientific">Candidatus Brocadia sapporoensis</name>
    <dbReference type="NCBI Taxonomy" id="392547"/>
    <lineage>
        <taxon>Bacteria</taxon>
        <taxon>Pseudomonadati</taxon>
        <taxon>Planctomycetota</taxon>
        <taxon>Candidatus Brocadiia</taxon>
        <taxon>Candidatus Brocadiales</taxon>
        <taxon>Candidatus Brocadiaceae</taxon>
        <taxon>Candidatus Brocadia</taxon>
    </lineage>
</organism>
<keyword evidence="4" id="KW-1185">Reference proteome</keyword>
<accession>A0A1V6M1X9</accession>
<dbReference type="RefSeq" id="WP_070066436.1">
    <property type="nucleotide sequence ID" value="NZ_MJUW02000038.1"/>
</dbReference>
<dbReference type="Proteomes" id="UP000242219">
    <property type="component" value="Unassembled WGS sequence"/>
</dbReference>
<reference evidence="3 4" key="1">
    <citation type="journal article" date="2016" name="Genome Announc.">
        <title>Draft Genome Sequence of the Anaerobic Ammonium-Oxidizing Bacterium 'Candidatus Brocadia sp. 40'.</title>
        <authorList>
            <person name="Ali M."/>
            <person name="Haroon M.F."/>
            <person name="Narita Y."/>
            <person name="Zhang L."/>
            <person name="Rangel Shaw D."/>
            <person name="Okabe S."/>
            <person name="Saikaly P.E."/>
        </authorList>
    </citation>
    <scope>NUCLEOTIDE SEQUENCE [LARGE SCALE GENOMIC DNA]</scope>
    <source>
        <strain evidence="3 4">40</strain>
    </source>
</reference>
<evidence type="ECO:0000259" key="2">
    <source>
        <dbReference type="PROSITE" id="PS50943"/>
    </source>
</evidence>
<dbReference type="InterPro" id="IPR010982">
    <property type="entry name" value="Lambda_DNA-bd_dom_sf"/>
</dbReference>
<comment type="caution">
    <text evidence="3">The sequence shown here is derived from an EMBL/GenBank/DDBJ whole genome shotgun (WGS) entry which is preliminary data.</text>
</comment>
<feature type="domain" description="HTH cro/C1-type" evidence="2">
    <location>
        <begin position="25"/>
        <end position="78"/>
    </location>
</feature>
<evidence type="ECO:0000256" key="1">
    <source>
        <dbReference type="SAM" id="MobiDB-lite"/>
    </source>
</evidence>
<evidence type="ECO:0000313" key="3">
    <source>
        <dbReference type="EMBL" id="OQD46421.1"/>
    </source>
</evidence>
<protein>
    <recommendedName>
        <fullName evidence="2">HTH cro/C1-type domain-containing protein</fullName>
    </recommendedName>
</protein>
<proteinExistence type="predicted"/>
<dbReference type="PROSITE" id="PS50943">
    <property type="entry name" value="HTH_CROC1"/>
    <property type="match status" value="1"/>
</dbReference>
<gene>
    <name evidence="3" type="ORF">BIY37_03440</name>
</gene>
<dbReference type="Pfam" id="PF01381">
    <property type="entry name" value="HTH_3"/>
    <property type="match status" value="1"/>
</dbReference>
<feature type="compositionally biased region" description="Basic and acidic residues" evidence="1">
    <location>
        <begin position="106"/>
        <end position="121"/>
    </location>
</feature>
<dbReference type="EMBL" id="MJUW02000038">
    <property type="protein sequence ID" value="OQD46421.1"/>
    <property type="molecule type" value="Genomic_DNA"/>
</dbReference>
<sequence>MTKHVVNRLGTIARRVAMRKEPHPLKKWMRLHRISSIALGKMSGISASAIRNFIRYKDPSKRTCIKLSIATGIPPEVLMFPELNRDYNVSLATRPAIGTGQPPFRSAERSTELTPKAHDEV</sequence>
<feature type="region of interest" description="Disordered" evidence="1">
    <location>
        <begin position="94"/>
        <end position="121"/>
    </location>
</feature>
<dbReference type="GO" id="GO:0003677">
    <property type="term" value="F:DNA binding"/>
    <property type="evidence" value="ECO:0007669"/>
    <property type="project" value="InterPro"/>
</dbReference>
<dbReference type="AlphaFoldDB" id="A0A1V6M1X9"/>
<dbReference type="InterPro" id="IPR001387">
    <property type="entry name" value="Cro/C1-type_HTH"/>
</dbReference>
<name>A0A1V6M1X9_9BACT</name>
<dbReference type="CDD" id="cd00093">
    <property type="entry name" value="HTH_XRE"/>
    <property type="match status" value="1"/>
</dbReference>